<keyword evidence="3" id="KW-1003">Cell membrane</keyword>
<evidence type="ECO:0000256" key="8">
    <source>
        <dbReference type="SAM" id="Phobius"/>
    </source>
</evidence>
<keyword evidence="12" id="KW-1185">Reference proteome</keyword>
<dbReference type="SUPFAM" id="SSF50182">
    <property type="entry name" value="Sm-like ribonucleoproteins"/>
    <property type="match status" value="1"/>
</dbReference>
<dbReference type="PANTHER" id="PTHR30221">
    <property type="entry name" value="SMALL-CONDUCTANCE MECHANOSENSITIVE CHANNEL"/>
    <property type="match status" value="1"/>
</dbReference>
<feature type="domain" description="Mechanosensitive ion channel MscS" evidence="9">
    <location>
        <begin position="104"/>
        <end position="170"/>
    </location>
</feature>
<feature type="transmembrane region" description="Helical" evidence="8">
    <location>
        <begin position="88"/>
        <end position="117"/>
    </location>
</feature>
<dbReference type="EMBL" id="CP041186">
    <property type="protein sequence ID" value="QDG54465.1"/>
    <property type="molecule type" value="Genomic_DNA"/>
</dbReference>
<feature type="compositionally biased region" description="Low complexity" evidence="7">
    <location>
        <begin position="272"/>
        <end position="281"/>
    </location>
</feature>
<proteinExistence type="inferred from homology"/>
<dbReference type="GO" id="GO:0008381">
    <property type="term" value="F:mechanosensitive monoatomic ion channel activity"/>
    <property type="evidence" value="ECO:0007669"/>
    <property type="project" value="InterPro"/>
</dbReference>
<name>A0A4Y6Q385_PERCE</name>
<dbReference type="InterPro" id="IPR010920">
    <property type="entry name" value="LSM_dom_sf"/>
</dbReference>
<organism evidence="11 12">
    <name type="scientific">Persicimonas caeni</name>
    <dbReference type="NCBI Taxonomy" id="2292766"/>
    <lineage>
        <taxon>Bacteria</taxon>
        <taxon>Deltaproteobacteria</taxon>
        <taxon>Bradymonadales</taxon>
        <taxon>Bradymonadaceae</taxon>
        <taxon>Persicimonas</taxon>
    </lineage>
</organism>
<dbReference type="Gene3D" id="1.10.287.1260">
    <property type="match status" value="1"/>
</dbReference>
<dbReference type="InterPro" id="IPR006686">
    <property type="entry name" value="MscS_channel_CS"/>
</dbReference>
<accession>A0A4Y6Q385</accession>
<dbReference type="Proteomes" id="UP000315995">
    <property type="component" value="Chromosome"/>
</dbReference>
<dbReference type="PROSITE" id="PS01246">
    <property type="entry name" value="UPF0003"/>
    <property type="match status" value="1"/>
</dbReference>
<gene>
    <name evidence="11" type="ORF">FIV42_28085</name>
</gene>
<dbReference type="InterPro" id="IPR045275">
    <property type="entry name" value="MscS_archaea/bacteria_type"/>
</dbReference>
<dbReference type="Gene3D" id="3.30.70.100">
    <property type="match status" value="1"/>
</dbReference>
<accession>A0A5B8YH40</accession>
<dbReference type="Pfam" id="PF21082">
    <property type="entry name" value="MS_channel_3rd"/>
    <property type="match status" value="1"/>
</dbReference>
<keyword evidence="4 8" id="KW-0812">Transmembrane</keyword>
<feature type="transmembrane region" description="Helical" evidence="8">
    <location>
        <begin position="20"/>
        <end position="41"/>
    </location>
</feature>
<dbReference type="AlphaFoldDB" id="A0A4Y6Q385"/>
<evidence type="ECO:0000256" key="7">
    <source>
        <dbReference type="SAM" id="MobiDB-lite"/>
    </source>
</evidence>
<dbReference type="InterPro" id="IPR023408">
    <property type="entry name" value="MscS_beta-dom_sf"/>
</dbReference>
<dbReference type="OrthoDB" id="9799209at2"/>
<comment type="similarity">
    <text evidence="2">Belongs to the MscS (TC 1.A.23) family.</text>
</comment>
<dbReference type="InterPro" id="IPR011066">
    <property type="entry name" value="MscS_channel_C_sf"/>
</dbReference>
<dbReference type="InterPro" id="IPR008910">
    <property type="entry name" value="MSC_TM_helix"/>
</dbReference>
<evidence type="ECO:0000259" key="9">
    <source>
        <dbReference type="Pfam" id="PF00924"/>
    </source>
</evidence>
<evidence type="ECO:0000256" key="6">
    <source>
        <dbReference type="ARBA" id="ARBA00023136"/>
    </source>
</evidence>
<evidence type="ECO:0000256" key="5">
    <source>
        <dbReference type="ARBA" id="ARBA00022989"/>
    </source>
</evidence>
<evidence type="ECO:0000256" key="1">
    <source>
        <dbReference type="ARBA" id="ARBA00004651"/>
    </source>
</evidence>
<dbReference type="SUPFAM" id="SSF82861">
    <property type="entry name" value="Mechanosensitive channel protein MscS (YggB), transmembrane region"/>
    <property type="match status" value="1"/>
</dbReference>
<dbReference type="Pfam" id="PF00924">
    <property type="entry name" value="MS_channel_2nd"/>
    <property type="match status" value="1"/>
</dbReference>
<dbReference type="PANTHER" id="PTHR30221:SF20">
    <property type="entry name" value="SMALL-CONDUCTANCE MECHANOSENSITIVE CHANNEL"/>
    <property type="match status" value="1"/>
</dbReference>
<dbReference type="Pfam" id="PF05552">
    <property type="entry name" value="MS_channel_1st_1"/>
    <property type="match status" value="1"/>
</dbReference>
<feature type="transmembrane region" description="Helical" evidence="8">
    <location>
        <begin position="63"/>
        <end position="82"/>
    </location>
</feature>
<sequence>MKVLSDITTKIGEIFSPQSIETYVVALLIFVVGWVLARSLAKGVERFMRQQGSEHGAAVGKKVVFYVVLLLATFGALTQLGVKLTGLLTAAGIFTVAIGFAAQTSVSNVISGLFLLVDRPFSINDTVKIDQTIGTVVNVDLLSTKVRTFDNLVVRIPNEALLKSTITNYTLFEVRRIDIPVSVAYSTDLGEAQRVLKEVMRDHKAVLDEPEPAVLVELLADSGITLVVRAWVVRQDFITAKSELTQAIKEALEAAKIEIPFPQRVVHHVYGEPSAPAAPESPSKHVEKAQPVIET</sequence>
<dbReference type="GO" id="GO:0005886">
    <property type="term" value="C:plasma membrane"/>
    <property type="evidence" value="ECO:0007669"/>
    <property type="project" value="UniProtKB-SubCell"/>
</dbReference>
<evidence type="ECO:0000259" key="10">
    <source>
        <dbReference type="Pfam" id="PF21082"/>
    </source>
</evidence>
<dbReference type="InterPro" id="IPR006685">
    <property type="entry name" value="MscS_channel_2nd"/>
</dbReference>
<dbReference type="Gene3D" id="2.30.30.60">
    <property type="match status" value="1"/>
</dbReference>
<evidence type="ECO:0000313" key="12">
    <source>
        <dbReference type="Proteomes" id="UP000315995"/>
    </source>
</evidence>
<evidence type="ECO:0000256" key="3">
    <source>
        <dbReference type="ARBA" id="ARBA00022475"/>
    </source>
</evidence>
<evidence type="ECO:0000256" key="4">
    <source>
        <dbReference type="ARBA" id="ARBA00022692"/>
    </source>
</evidence>
<keyword evidence="6 8" id="KW-0472">Membrane</keyword>
<dbReference type="InterPro" id="IPR049278">
    <property type="entry name" value="MS_channel_C"/>
</dbReference>
<feature type="region of interest" description="Disordered" evidence="7">
    <location>
        <begin position="272"/>
        <end position="295"/>
    </location>
</feature>
<feature type="domain" description="Mechanosensitive ion channel MscS C-terminal" evidence="10">
    <location>
        <begin position="177"/>
        <end position="259"/>
    </location>
</feature>
<dbReference type="InterPro" id="IPR011014">
    <property type="entry name" value="MscS_channel_TM-2"/>
</dbReference>
<dbReference type="SUPFAM" id="SSF82689">
    <property type="entry name" value="Mechanosensitive channel protein MscS (YggB), C-terminal domain"/>
    <property type="match status" value="1"/>
</dbReference>
<evidence type="ECO:0000313" key="11">
    <source>
        <dbReference type="EMBL" id="QDG54465.1"/>
    </source>
</evidence>
<comment type="subcellular location">
    <subcellularLocation>
        <location evidence="1">Cell membrane</location>
        <topology evidence="1">Multi-pass membrane protein</topology>
    </subcellularLocation>
</comment>
<keyword evidence="5 8" id="KW-1133">Transmembrane helix</keyword>
<dbReference type="RefSeq" id="WP_141200909.1">
    <property type="nucleotide sequence ID" value="NZ_CP041186.1"/>
</dbReference>
<protein>
    <submittedName>
        <fullName evidence="11">Mechanosensitive ion channel family protein</fullName>
    </submittedName>
</protein>
<reference evidence="11 12" key="1">
    <citation type="submission" date="2019-06" db="EMBL/GenBank/DDBJ databases">
        <title>Persicimonas caeni gen. nov., sp. nov., a predatory bacterium isolated from solar saltern.</title>
        <authorList>
            <person name="Wang S."/>
        </authorList>
    </citation>
    <scope>NUCLEOTIDE SEQUENCE [LARGE SCALE GENOMIC DNA]</scope>
    <source>
        <strain evidence="11 12">YN101</strain>
    </source>
</reference>
<evidence type="ECO:0000256" key="2">
    <source>
        <dbReference type="ARBA" id="ARBA00008017"/>
    </source>
</evidence>